<dbReference type="Gene3D" id="3.40.630.30">
    <property type="match status" value="1"/>
</dbReference>
<dbReference type="GO" id="GO:0016747">
    <property type="term" value="F:acyltransferase activity, transferring groups other than amino-acyl groups"/>
    <property type="evidence" value="ECO:0007669"/>
    <property type="project" value="InterPro"/>
</dbReference>
<proteinExistence type="predicted"/>
<dbReference type="PROSITE" id="PS51186">
    <property type="entry name" value="GNAT"/>
    <property type="match status" value="1"/>
</dbReference>
<accession>A0A9X3YPI7</accession>
<evidence type="ECO:0000256" key="2">
    <source>
        <dbReference type="ARBA" id="ARBA00023315"/>
    </source>
</evidence>
<dbReference type="CDD" id="cd04301">
    <property type="entry name" value="NAT_SF"/>
    <property type="match status" value="1"/>
</dbReference>
<keyword evidence="1 4" id="KW-0808">Transferase</keyword>
<sequence length="155" mass="17136">MHRTYTIELAQARDIPRIAAMSREFIEQGLGWRWGPGAVQRCVRDRATNVAVARDVDGAPAGFGIMKYGVTDAHLLLFGVAPAQRRRGIGAALLAWLEASAVTAGIELVFLEARAGNVAAREFYRSRGYRELTVLRGYYRGQEDAVRLGKDLTEK</sequence>
<evidence type="ECO:0000313" key="4">
    <source>
        <dbReference type="EMBL" id="MDC8015574.1"/>
    </source>
</evidence>
<evidence type="ECO:0000256" key="1">
    <source>
        <dbReference type="ARBA" id="ARBA00022679"/>
    </source>
</evidence>
<dbReference type="PANTHER" id="PTHR43877">
    <property type="entry name" value="AMINOALKYLPHOSPHONATE N-ACETYLTRANSFERASE-RELATED-RELATED"/>
    <property type="match status" value="1"/>
</dbReference>
<organism evidence="4 5">
    <name type="scientific">Tahibacter soli</name>
    <dbReference type="NCBI Taxonomy" id="2983605"/>
    <lineage>
        <taxon>Bacteria</taxon>
        <taxon>Pseudomonadati</taxon>
        <taxon>Pseudomonadota</taxon>
        <taxon>Gammaproteobacteria</taxon>
        <taxon>Lysobacterales</taxon>
        <taxon>Rhodanobacteraceae</taxon>
        <taxon>Tahibacter</taxon>
    </lineage>
</organism>
<reference evidence="4" key="1">
    <citation type="submission" date="2023-02" db="EMBL/GenBank/DDBJ databases">
        <title>Tahibacter soli sp. nov. isolated from soil.</title>
        <authorList>
            <person name="Baek J.H."/>
            <person name="Lee J.K."/>
            <person name="Choi D.G."/>
            <person name="Jeon C.O."/>
        </authorList>
    </citation>
    <scope>NUCLEOTIDE SEQUENCE</scope>
    <source>
        <strain evidence="4">BL</strain>
    </source>
</reference>
<dbReference type="EC" id="2.3.1.-" evidence="4"/>
<keyword evidence="5" id="KW-1185">Reference proteome</keyword>
<protein>
    <submittedName>
        <fullName evidence="4">GNAT family N-acetyltransferase</fullName>
        <ecNumber evidence="4">2.3.1.-</ecNumber>
    </submittedName>
</protein>
<evidence type="ECO:0000313" key="5">
    <source>
        <dbReference type="Proteomes" id="UP001139971"/>
    </source>
</evidence>
<dbReference type="SUPFAM" id="SSF55729">
    <property type="entry name" value="Acyl-CoA N-acyltransferases (Nat)"/>
    <property type="match status" value="1"/>
</dbReference>
<comment type="caution">
    <text evidence="4">The sequence shown here is derived from an EMBL/GenBank/DDBJ whole genome shotgun (WGS) entry which is preliminary data.</text>
</comment>
<name>A0A9X3YPI7_9GAMM</name>
<dbReference type="Pfam" id="PF00583">
    <property type="entry name" value="Acetyltransf_1"/>
    <property type="match status" value="1"/>
</dbReference>
<dbReference type="RefSeq" id="WP_263545203.1">
    <property type="nucleotide sequence ID" value="NZ_JAOVZO020000020.1"/>
</dbReference>
<dbReference type="InterPro" id="IPR000182">
    <property type="entry name" value="GNAT_dom"/>
</dbReference>
<dbReference type="Proteomes" id="UP001139971">
    <property type="component" value="Unassembled WGS sequence"/>
</dbReference>
<dbReference type="InterPro" id="IPR016181">
    <property type="entry name" value="Acyl_CoA_acyltransferase"/>
</dbReference>
<gene>
    <name evidence="4" type="ORF">OD750_023860</name>
</gene>
<dbReference type="AlphaFoldDB" id="A0A9X3YPI7"/>
<keyword evidence="2 4" id="KW-0012">Acyltransferase</keyword>
<feature type="domain" description="N-acetyltransferase" evidence="3">
    <location>
        <begin position="5"/>
        <end position="153"/>
    </location>
</feature>
<evidence type="ECO:0000259" key="3">
    <source>
        <dbReference type="PROSITE" id="PS51186"/>
    </source>
</evidence>
<dbReference type="InterPro" id="IPR050832">
    <property type="entry name" value="Bact_Acetyltransf"/>
</dbReference>
<dbReference type="EMBL" id="JAOVZO020000020">
    <property type="protein sequence ID" value="MDC8015574.1"/>
    <property type="molecule type" value="Genomic_DNA"/>
</dbReference>